<accession>A0AAV2FPI0</accession>
<dbReference type="InterPro" id="IPR036397">
    <property type="entry name" value="RNaseH_sf"/>
</dbReference>
<keyword evidence="3" id="KW-1185">Reference proteome</keyword>
<dbReference type="EMBL" id="OZ034820">
    <property type="protein sequence ID" value="CAL1400233.1"/>
    <property type="molecule type" value="Genomic_DNA"/>
</dbReference>
<gene>
    <name evidence="2" type="ORF">LTRI10_LOCUS40374</name>
</gene>
<dbReference type="SUPFAM" id="SSF53098">
    <property type="entry name" value="Ribonuclease H-like"/>
    <property type="match status" value="1"/>
</dbReference>
<dbReference type="Proteomes" id="UP001497516">
    <property type="component" value="Chromosome 7"/>
</dbReference>
<feature type="domain" description="RNase H type-1" evidence="1">
    <location>
        <begin position="100"/>
        <end position="207"/>
    </location>
</feature>
<reference evidence="2 3" key="1">
    <citation type="submission" date="2024-04" db="EMBL/GenBank/DDBJ databases">
        <authorList>
            <person name="Fracassetti M."/>
        </authorList>
    </citation>
    <scope>NUCLEOTIDE SEQUENCE [LARGE SCALE GENOMIC DNA]</scope>
</reference>
<dbReference type="AlphaFoldDB" id="A0AAV2FPI0"/>
<dbReference type="CDD" id="cd06222">
    <property type="entry name" value="RNase_H_like"/>
    <property type="match status" value="1"/>
</dbReference>
<evidence type="ECO:0000313" key="2">
    <source>
        <dbReference type="EMBL" id="CAL1400233.1"/>
    </source>
</evidence>
<sequence>MGGNLSCGSWLCEVMEKVDDELVEQLGMILWYLWNEQNNHLFNNKKMEDTASPKSLGGFQISTRAGSSREDGGSAYLEEAPAGVDQSRCRRCNFLRKCEGFGAVARDASGSFLGASVRRERVEWPAEMAELRAMDLGLQLAEKLGQQAVIIESDCQQAVFKLLGEEMTMLEAGSVVEELKEKDRNFGEVKWQFARRACNMAAHNLAHIQCNWDSQEDWVGRPPIFLLAELDHDFLSH</sequence>
<dbReference type="Gene3D" id="3.30.420.10">
    <property type="entry name" value="Ribonuclease H-like superfamily/Ribonuclease H"/>
    <property type="match status" value="1"/>
</dbReference>
<dbReference type="InterPro" id="IPR012337">
    <property type="entry name" value="RNaseH-like_sf"/>
</dbReference>
<dbReference type="PANTHER" id="PTHR47074">
    <property type="entry name" value="BNAC02G40300D PROTEIN"/>
    <property type="match status" value="1"/>
</dbReference>
<dbReference type="InterPro" id="IPR052929">
    <property type="entry name" value="RNase_H-like_EbsB-rel"/>
</dbReference>
<organism evidence="2 3">
    <name type="scientific">Linum trigynum</name>
    <dbReference type="NCBI Taxonomy" id="586398"/>
    <lineage>
        <taxon>Eukaryota</taxon>
        <taxon>Viridiplantae</taxon>
        <taxon>Streptophyta</taxon>
        <taxon>Embryophyta</taxon>
        <taxon>Tracheophyta</taxon>
        <taxon>Spermatophyta</taxon>
        <taxon>Magnoliopsida</taxon>
        <taxon>eudicotyledons</taxon>
        <taxon>Gunneridae</taxon>
        <taxon>Pentapetalae</taxon>
        <taxon>rosids</taxon>
        <taxon>fabids</taxon>
        <taxon>Malpighiales</taxon>
        <taxon>Linaceae</taxon>
        <taxon>Linum</taxon>
    </lineage>
</organism>
<dbReference type="Pfam" id="PF13456">
    <property type="entry name" value="RVT_3"/>
    <property type="match status" value="1"/>
</dbReference>
<dbReference type="InterPro" id="IPR044730">
    <property type="entry name" value="RNase_H-like_dom_plant"/>
</dbReference>
<name>A0AAV2FPI0_9ROSI</name>
<protein>
    <recommendedName>
        <fullName evidence="1">RNase H type-1 domain-containing protein</fullName>
    </recommendedName>
</protein>
<evidence type="ECO:0000259" key="1">
    <source>
        <dbReference type="Pfam" id="PF13456"/>
    </source>
</evidence>
<proteinExistence type="predicted"/>
<dbReference type="GO" id="GO:0004523">
    <property type="term" value="F:RNA-DNA hybrid ribonuclease activity"/>
    <property type="evidence" value="ECO:0007669"/>
    <property type="project" value="InterPro"/>
</dbReference>
<evidence type="ECO:0000313" key="3">
    <source>
        <dbReference type="Proteomes" id="UP001497516"/>
    </source>
</evidence>
<dbReference type="InterPro" id="IPR002156">
    <property type="entry name" value="RNaseH_domain"/>
</dbReference>
<dbReference type="PANTHER" id="PTHR47074:SF48">
    <property type="entry name" value="POLYNUCLEOTIDYL TRANSFERASE, RIBONUCLEASE H-LIKE SUPERFAMILY PROTEIN"/>
    <property type="match status" value="1"/>
</dbReference>
<dbReference type="GO" id="GO:0003676">
    <property type="term" value="F:nucleic acid binding"/>
    <property type="evidence" value="ECO:0007669"/>
    <property type="project" value="InterPro"/>
</dbReference>